<comment type="similarity">
    <text evidence="4 14">Belongs to the glycosyl hydrolase 13 family.</text>
</comment>
<evidence type="ECO:0000256" key="15">
    <source>
        <dbReference type="RuleBase" id="RU361134"/>
    </source>
</evidence>
<dbReference type="SUPFAM" id="SSF51445">
    <property type="entry name" value="(Trans)glycosidases"/>
    <property type="match status" value="1"/>
</dbReference>
<keyword evidence="11" id="KW-0868">Chloride</keyword>
<evidence type="ECO:0000256" key="7">
    <source>
        <dbReference type="ARBA" id="ARBA00022723"/>
    </source>
</evidence>
<dbReference type="Gene3D" id="3.20.20.80">
    <property type="entry name" value="Glycosidases"/>
    <property type="match status" value="1"/>
</dbReference>
<evidence type="ECO:0000256" key="9">
    <source>
        <dbReference type="ARBA" id="ARBA00022837"/>
    </source>
</evidence>
<evidence type="ECO:0000256" key="8">
    <source>
        <dbReference type="ARBA" id="ARBA00022801"/>
    </source>
</evidence>
<dbReference type="EMBL" id="JADYXP020000019">
    <property type="protein sequence ID" value="KAL0105211.1"/>
    <property type="molecule type" value="Genomic_DNA"/>
</dbReference>
<dbReference type="CDD" id="cd11317">
    <property type="entry name" value="AmyAc_bac_euk_AmyA"/>
    <property type="match status" value="1"/>
</dbReference>
<dbReference type="SMART" id="SM00632">
    <property type="entry name" value="Aamy_C"/>
    <property type="match status" value="1"/>
</dbReference>
<dbReference type="GO" id="GO:0004556">
    <property type="term" value="F:alpha-amylase activity"/>
    <property type="evidence" value="ECO:0007669"/>
    <property type="project" value="UniProtKB-UniRule"/>
</dbReference>
<evidence type="ECO:0000256" key="3">
    <source>
        <dbReference type="ARBA" id="ARBA00001923"/>
    </source>
</evidence>
<evidence type="ECO:0000313" key="20">
    <source>
        <dbReference type="Proteomes" id="UP001430953"/>
    </source>
</evidence>
<keyword evidence="7" id="KW-0479">Metal-binding</keyword>
<keyword evidence="20" id="KW-1185">Reference proteome</keyword>
<dbReference type="InterPro" id="IPR031319">
    <property type="entry name" value="A-amylase_C"/>
</dbReference>
<evidence type="ECO:0000256" key="6">
    <source>
        <dbReference type="ARBA" id="ARBA00012595"/>
    </source>
</evidence>
<dbReference type="InterPro" id="IPR013780">
    <property type="entry name" value="Glyco_hydro_b"/>
</dbReference>
<comment type="catalytic activity">
    <reaction evidence="1 15">
        <text>Endohydrolysis of (1-&gt;4)-alpha-D-glucosidic linkages in polysaccharides containing three or more (1-&gt;4)-alpha-linked D-glucose units.</text>
        <dbReference type="EC" id="3.2.1.1"/>
    </reaction>
</comment>
<keyword evidence="8 15" id="KW-0378">Hydrolase</keyword>
<keyword evidence="13 15" id="KW-0326">Glycosidase</keyword>
<evidence type="ECO:0000256" key="4">
    <source>
        <dbReference type="ARBA" id="ARBA00008061"/>
    </source>
</evidence>
<dbReference type="InterPro" id="IPR006046">
    <property type="entry name" value="Alpha_amylase"/>
</dbReference>
<dbReference type="PRINTS" id="PR00110">
    <property type="entry name" value="ALPHAAMYLASE"/>
</dbReference>
<dbReference type="Pfam" id="PF00128">
    <property type="entry name" value="Alpha-amylase"/>
    <property type="match status" value="1"/>
</dbReference>
<proteinExistence type="inferred from homology"/>
<dbReference type="PANTHER" id="PTHR43447">
    <property type="entry name" value="ALPHA-AMYLASE"/>
    <property type="match status" value="1"/>
</dbReference>
<feature type="chain" id="PRO_5043968600" description="Alpha-amylase" evidence="16">
    <location>
        <begin position="20"/>
        <end position="497"/>
    </location>
</feature>
<evidence type="ECO:0000256" key="13">
    <source>
        <dbReference type="ARBA" id="ARBA00023295"/>
    </source>
</evidence>
<dbReference type="GO" id="GO:0005975">
    <property type="term" value="P:carbohydrate metabolic process"/>
    <property type="evidence" value="ECO:0007669"/>
    <property type="project" value="InterPro"/>
</dbReference>
<evidence type="ECO:0000256" key="12">
    <source>
        <dbReference type="ARBA" id="ARBA00023277"/>
    </source>
</evidence>
<comment type="cofactor">
    <cofactor evidence="3">
        <name>chloride</name>
        <dbReference type="ChEBI" id="CHEBI:17996"/>
    </cofactor>
</comment>
<dbReference type="InterPro" id="IPR006048">
    <property type="entry name" value="A-amylase/branching_C"/>
</dbReference>
<keyword evidence="16" id="KW-0732">Signal</keyword>
<dbReference type="Gene3D" id="2.60.40.1180">
    <property type="entry name" value="Golgi alpha-mannosidase II"/>
    <property type="match status" value="1"/>
</dbReference>
<reference evidence="19 20" key="1">
    <citation type="submission" date="2023-03" db="EMBL/GenBank/DDBJ databases">
        <title>High recombination rates correlate with genetic variation in Cardiocondyla obscurior ants.</title>
        <authorList>
            <person name="Errbii M."/>
        </authorList>
    </citation>
    <scope>NUCLEOTIDE SEQUENCE [LARGE SCALE GENOMIC DNA]</scope>
    <source>
        <strain evidence="19">Alpha-2009</strain>
        <tissue evidence="19">Whole body</tissue>
    </source>
</reference>
<keyword evidence="9" id="KW-0106">Calcium</keyword>
<evidence type="ECO:0000256" key="16">
    <source>
        <dbReference type="SAM" id="SignalP"/>
    </source>
</evidence>
<evidence type="ECO:0000259" key="17">
    <source>
        <dbReference type="SMART" id="SM00632"/>
    </source>
</evidence>
<comment type="subunit">
    <text evidence="5">Monomer.</text>
</comment>
<accession>A0AAW2ESH9</accession>
<evidence type="ECO:0000256" key="1">
    <source>
        <dbReference type="ARBA" id="ARBA00000548"/>
    </source>
</evidence>
<evidence type="ECO:0000256" key="5">
    <source>
        <dbReference type="ARBA" id="ARBA00011245"/>
    </source>
</evidence>
<keyword evidence="10" id="KW-1015">Disulfide bond</keyword>
<dbReference type="InterPro" id="IPR017853">
    <property type="entry name" value="GH"/>
</dbReference>
<sequence length="497" mass="55985">MSFFSYGFISLLAFAVAHKDPHYVGDRTTMVHLFEWKFNDIAKECEDFLGPMGYGGVQVSPVNENLVMDNRPWFERYQPISYKIISRSGNEDEFKDMVKRCNKVGVRIYVDTVVNHMSGDANPAYGTSGASAKPNELSYPGVPYSSKNFNHPTCTIQNYNNATEVRNCELSGLHDLDQSQKYVRDKIIKFFNKLIDLGVAGLRVDAAKHMWPKDLEVIYKRIKKLSRKAGFPPKSLPYIYQEVIDLGGEAVSKFEYNKTAAVIEFQYGIVMGYMFRGEDNLSRLSSLEDTNKWRMMPSRDALVMIDNHDNQRGHGAGGEKILTYKDPKMYKMAIAFMLAHPYGQTRVMSSYVFDDPSQGPPADSNGNIISPEIVDGKCVKGWVCEHRWPQIYRMVQFRNLVNGEKLENWWSNGNNQIAFSRGGKGFVAFNAEKDDLKQGLQTGLPEGVYCDVITGEVVDGKCSGRTVEVDAKGNALIEILSNDTDEGVLALHIQAKL</sequence>
<dbReference type="InterPro" id="IPR006047">
    <property type="entry name" value="GH13_cat_dom"/>
</dbReference>
<evidence type="ECO:0000259" key="18">
    <source>
        <dbReference type="SMART" id="SM00642"/>
    </source>
</evidence>
<dbReference type="Proteomes" id="UP001430953">
    <property type="component" value="Unassembled WGS sequence"/>
</dbReference>
<evidence type="ECO:0000256" key="10">
    <source>
        <dbReference type="ARBA" id="ARBA00023157"/>
    </source>
</evidence>
<organism evidence="19 20">
    <name type="scientific">Cardiocondyla obscurior</name>
    <dbReference type="NCBI Taxonomy" id="286306"/>
    <lineage>
        <taxon>Eukaryota</taxon>
        <taxon>Metazoa</taxon>
        <taxon>Ecdysozoa</taxon>
        <taxon>Arthropoda</taxon>
        <taxon>Hexapoda</taxon>
        <taxon>Insecta</taxon>
        <taxon>Pterygota</taxon>
        <taxon>Neoptera</taxon>
        <taxon>Endopterygota</taxon>
        <taxon>Hymenoptera</taxon>
        <taxon>Apocrita</taxon>
        <taxon>Aculeata</taxon>
        <taxon>Formicoidea</taxon>
        <taxon>Formicidae</taxon>
        <taxon>Myrmicinae</taxon>
        <taxon>Cardiocondyla</taxon>
    </lineage>
</organism>
<evidence type="ECO:0000256" key="2">
    <source>
        <dbReference type="ARBA" id="ARBA00001913"/>
    </source>
</evidence>
<dbReference type="SUPFAM" id="SSF51011">
    <property type="entry name" value="Glycosyl hydrolase domain"/>
    <property type="match status" value="1"/>
</dbReference>
<evidence type="ECO:0000313" key="19">
    <source>
        <dbReference type="EMBL" id="KAL0105211.1"/>
    </source>
</evidence>
<dbReference type="SMART" id="SM00642">
    <property type="entry name" value="Aamy"/>
    <property type="match status" value="1"/>
</dbReference>
<evidence type="ECO:0000256" key="14">
    <source>
        <dbReference type="RuleBase" id="RU003615"/>
    </source>
</evidence>
<dbReference type="Pfam" id="PF02806">
    <property type="entry name" value="Alpha-amylase_C"/>
    <property type="match status" value="1"/>
</dbReference>
<dbReference type="AlphaFoldDB" id="A0AAW2ESH9"/>
<gene>
    <name evidence="19" type="ORF">PUN28_016692</name>
</gene>
<dbReference type="EC" id="3.2.1.1" evidence="6 15"/>
<dbReference type="GO" id="GO:0046872">
    <property type="term" value="F:metal ion binding"/>
    <property type="evidence" value="ECO:0007669"/>
    <property type="project" value="UniProtKB-KW"/>
</dbReference>
<name>A0AAW2ESH9_9HYME</name>
<feature type="domain" description="Alpha-amylase C-terminal" evidence="17">
    <location>
        <begin position="407"/>
        <end position="496"/>
    </location>
</feature>
<keyword evidence="12 15" id="KW-0119">Carbohydrate metabolism</keyword>
<feature type="signal peptide" evidence="16">
    <location>
        <begin position="1"/>
        <end position="19"/>
    </location>
</feature>
<comment type="cofactor">
    <cofactor evidence="2">
        <name>Ca(2+)</name>
        <dbReference type="ChEBI" id="CHEBI:29108"/>
    </cofactor>
</comment>
<evidence type="ECO:0000256" key="11">
    <source>
        <dbReference type="ARBA" id="ARBA00023214"/>
    </source>
</evidence>
<protein>
    <recommendedName>
        <fullName evidence="6 15">Alpha-amylase</fullName>
        <ecNumber evidence="6 15">3.2.1.1</ecNumber>
    </recommendedName>
</protein>
<feature type="domain" description="Glycosyl hydrolase family 13 catalytic" evidence="18">
    <location>
        <begin position="28"/>
        <end position="398"/>
    </location>
</feature>
<comment type="caution">
    <text evidence="19">The sequence shown here is derived from an EMBL/GenBank/DDBJ whole genome shotgun (WGS) entry which is preliminary data.</text>
</comment>